<gene>
    <name evidence="4" type="ORF">POTOM_017591</name>
</gene>
<evidence type="ECO:0000313" key="5">
    <source>
        <dbReference type="Proteomes" id="UP000886885"/>
    </source>
</evidence>
<comment type="caution">
    <text evidence="4">The sequence shown here is derived from an EMBL/GenBank/DDBJ whole genome shotgun (WGS) entry which is preliminary data.</text>
</comment>
<feature type="domain" description="Alpha/beta hydrolase fold-3" evidence="3">
    <location>
        <begin position="426"/>
        <end position="497"/>
    </location>
</feature>
<dbReference type="Pfam" id="PF07859">
    <property type="entry name" value="Abhydrolase_3"/>
    <property type="match status" value="2"/>
</dbReference>
<keyword evidence="2" id="KW-0378">Hydrolase</keyword>
<dbReference type="InterPro" id="IPR013094">
    <property type="entry name" value="AB_hydrolase_3"/>
</dbReference>
<feature type="domain" description="Alpha/beta hydrolase fold-3" evidence="3">
    <location>
        <begin position="76"/>
        <end position="279"/>
    </location>
</feature>
<proteinExistence type="inferred from homology"/>
<dbReference type="EMBL" id="JAAWWB010000008">
    <property type="protein sequence ID" value="KAG6777760.1"/>
    <property type="molecule type" value="Genomic_DNA"/>
</dbReference>
<dbReference type="PANTHER" id="PTHR23024:SF582">
    <property type="entry name" value="CARBOXYLESTERASE 12-RELATED"/>
    <property type="match status" value="1"/>
</dbReference>
<dbReference type="InterPro" id="IPR002168">
    <property type="entry name" value="Lipase_GDXG_HIS_AS"/>
</dbReference>
<dbReference type="Proteomes" id="UP000886885">
    <property type="component" value="Chromosome 4D"/>
</dbReference>
<sequence length="562" mass="61634">MAPPADNEVVHEFRFFKVYKDSRVELVWPEFPKVPPSTDLITGVQSKDVMILIEPQVSVRIFLPKLKAPDQKLPLLLFVHGGGFVMFSPSALPYHVLCNKVAADANVIVVSVEYGLFPTRPIPACYEDSWEALQWVASHADGSGAEPWLNNHADFGHVFLGGDSGGANISHALAFRVGSVGLPGVKVVGMILVHPFFGGTEDDKMWLYMCPSNSGLDDPRLNPGVEDLARLGCERVLIFVAEKDSLIAVGRNYSEKLKKSGWKGSVEIVENEDVGHCFYLHDLNSEKAVELLHNHDLNGMIDGSEEPPTRTLSDNSSNPAYAIWDKDLSLNDFQSQLLSFDTLLEASTLIQTHNFSFAHFNFTPPVIITNSSATESPLSTEGPPLQPSIIATPIPTPSSTNHVSLSDSNFCPAISPVLPSPTYLVLCFPSNSGLDDPRLNPGVEDLARLGCERVLIFVAEKDSLIAVGRNYYEKLKKSGWKGSVEIVENEDVDHCFYLHDLNSEKAVELLHKFVEGSEPVPEKTNVDGTTNAAYTVWYKKDQALLGLILSSISPNLVASFYG</sequence>
<name>A0A8X8AB11_POPTO</name>
<keyword evidence="5" id="KW-1185">Reference proteome</keyword>
<dbReference type="AlphaFoldDB" id="A0A8X8AB11"/>
<comment type="similarity">
    <text evidence="1">Belongs to the 'GDXG' lipolytic enzyme family.</text>
</comment>
<evidence type="ECO:0000313" key="4">
    <source>
        <dbReference type="EMBL" id="KAG6777760.1"/>
    </source>
</evidence>
<dbReference type="PANTHER" id="PTHR23024">
    <property type="entry name" value="ARYLACETAMIDE DEACETYLASE"/>
    <property type="match status" value="1"/>
</dbReference>
<dbReference type="OrthoDB" id="408631at2759"/>
<evidence type="ECO:0000259" key="3">
    <source>
        <dbReference type="Pfam" id="PF07859"/>
    </source>
</evidence>
<organism evidence="4 5">
    <name type="scientific">Populus tomentosa</name>
    <name type="common">Chinese white poplar</name>
    <dbReference type="NCBI Taxonomy" id="118781"/>
    <lineage>
        <taxon>Eukaryota</taxon>
        <taxon>Viridiplantae</taxon>
        <taxon>Streptophyta</taxon>
        <taxon>Embryophyta</taxon>
        <taxon>Tracheophyta</taxon>
        <taxon>Spermatophyta</taxon>
        <taxon>Magnoliopsida</taxon>
        <taxon>eudicotyledons</taxon>
        <taxon>Gunneridae</taxon>
        <taxon>Pentapetalae</taxon>
        <taxon>rosids</taxon>
        <taxon>fabids</taxon>
        <taxon>Malpighiales</taxon>
        <taxon>Salicaceae</taxon>
        <taxon>Saliceae</taxon>
        <taxon>Populus</taxon>
    </lineage>
</organism>
<dbReference type="GO" id="GO:0016787">
    <property type="term" value="F:hydrolase activity"/>
    <property type="evidence" value="ECO:0007669"/>
    <property type="project" value="UniProtKB-KW"/>
</dbReference>
<evidence type="ECO:0000256" key="2">
    <source>
        <dbReference type="ARBA" id="ARBA00022801"/>
    </source>
</evidence>
<protein>
    <recommendedName>
        <fullName evidence="3">Alpha/beta hydrolase fold-3 domain-containing protein</fullName>
    </recommendedName>
</protein>
<reference evidence="4" key="1">
    <citation type="journal article" date="2020" name="bioRxiv">
        <title>Hybrid origin of Populus tomentosa Carr. identified through genome sequencing and phylogenomic analysis.</title>
        <authorList>
            <person name="An X."/>
            <person name="Gao K."/>
            <person name="Chen Z."/>
            <person name="Li J."/>
            <person name="Yang X."/>
            <person name="Yang X."/>
            <person name="Zhou J."/>
            <person name="Guo T."/>
            <person name="Zhao T."/>
            <person name="Huang S."/>
            <person name="Miao D."/>
            <person name="Khan W.U."/>
            <person name="Rao P."/>
            <person name="Ye M."/>
            <person name="Lei B."/>
            <person name="Liao W."/>
            <person name="Wang J."/>
            <person name="Ji L."/>
            <person name="Li Y."/>
            <person name="Guo B."/>
            <person name="Mustafa N.S."/>
            <person name="Li S."/>
            <person name="Yun Q."/>
            <person name="Keller S.R."/>
            <person name="Mao J."/>
            <person name="Zhang R."/>
            <person name="Strauss S.H."/>
        </authorList>
    </citation>
    <scope>NUCLEOTIDE SEQUENCE</scope>
    <source>
        <strain evidence="4">GM15</strain>
        <tissue evidence="4">Leaf</tissue>
    </source>
</reference>
<accession>A0A8X8AB11</accession>
<dbReference type="PROSITE" id="PS01173">
    <property type="entry name" value="LIPASE_GDXG_HIS"/>
    <property type="match status" value="1"/>
</dbReference>
<evidence type="ECO:0000256" key="1">
    <source>
        <dbReference type="ARBA" id="ARBA00010515"/>
    </source>
</evidence>
<dbReference type="InterPro" id="IPR050466">
    <property type="entry name" value="Carboxylest/Gibb_receptor"/>
</dbReference>